<comment type="subcellular location">
    <subcellularLocation>
        <location evidence="1">Bacterial flagellum basal body</location>
    </subcellularLocation>
    <subcellularLocation>
        <location evidence="2">Cell membrane</location>
        <topology evidence="2">Peripheral membrane protein</topology>
    </subcellularLocation>
</comment>
<evidence type="ECO:0000256" key="9">
    <source>
        <dbReference type="ARBA" id="ARBA00023143"/>
    </source>
</evidence>
<dbReference type="InterPro" id="IPR036429">
    <property type="entry name" value="SpoA-like_sf"/>
</dbReference>
<evidence type="ECO:0000256" key="3">
    <source>
        <dbReference type="ARBA" id="ARBA00011049"/>
    </source>
</evidence>
<evidence type="ECO:0000256" key="1">
    <source>
        <dbReference type="ARBA" id="ARBA00004117"/>
    </source>
</evidence>
<dbReference type="InterPro" id="IPR028976">
    <property type="entry name" value="CheC-like_sf"/>
</dbReference>
<evidence type="ECO:0000256" key="5">
    <source>
        <dbReference type="ARBA" id="ARBA00022475"/>
    </source>
</evidence>
<dbReference type="Proteomes" id="UP001162834">
    <property type="component" value="Chromosome"/>
</dbReference>
<dbReference type="GO" id="GO:0050918">
    <property type="term" value="P:positive chemotaxis"/>
    <property type="evidence" value="ECO:0007669"/>
    <property type="project" value="TreeGrafter"/>
</dbReference>
<feature type="domain" description="Flagellar motor switch protein FliN-like C-terminal" evidence="10">
    <location>
        <begin position="251"/>
        <end position="320"/>
    </location>
</feature>
<evidence type="ECO:0000313" key="12">
    <source>
        <dbReference type="Proteomes" id="UP001162834"/>
    </source>
</evidence>
<sequence length="326" mass="36240">MSGDLLNEDQIARLFDQAAKGRLKTEVQIASHPTRRARGLRTIDFQHPTKFTADQERRIKRALEQFCRTANRRLSAELRVDVEIEVIDVMQLTWFNAHAQIPYDSVCGVIDGGDASEARMLLSAEQSLVVNFVERLLGGTQTARERKLTDIDLVVARRFFHALTEELSLVWEELSRTELELLRLDSQPESANVANASEPTLALVMEGKLEKLSSTVVLLVPYRSAGGVASAFGHEDDAARDPRIAEAVDAALREVSVPVRAEVAATTLRLDEVLALRPGDVVTFDTPVERGMTLMADQVPVHRVQPGRCGRWRAVQVAETLREAAR</sequence>
<dbReference type="GO" id="GO:0071978">
    <property type="term" value="P:bacterial-type flagellum-dependent swarming motility"/>
    <property type="evidence" value="ECO:0007669"/>
    <property type="project" value="TreeGrafter"/>
</dbReference>
<dbReference type="EMBL" id="CP087164">
    <property type="protein sequence ID" value="UGS33733.1"/>
    <property type="molecule type" value="Genomic_DNA"/>
</dbReference>
<dbReference type="SUPFAM" id="SSF103039">
    <property type="entry name" value="CheC-like"/>
    <property type="match status" value="1"/>
</dbReference>
<dbReference type="AlphaFoldDB" id="A0A9E7BYQ2"/>
<evidence type="ECO:0000256" key="4">
    <source>
        <dbReference type="ARBA" id="ARBA00021898"/>
    </source>
</evidence>
<dbReference type="Gene3D" id="2.30.330.10">
    <property type="entry name" value="SpoA-like"/>
    <property type="match status" value="1"/>
</dbReference>
<dbReference type="SUPFAM" id="SSF101801">
    <property type="entry name" value="Surface presentation of antigens (SPOA)"/>
    <property type="match status" value="1"/>
</dbReference>
<proteinExistence type="inferred from homology"/>
<reference evidence="11" key="1">
    <citation type="journal article" date="2022" name="Int. J. Syst. Evol. Microbiol.">
        <title>Pseudomonas aegrilactucae sp. nov. and Pseudomonas morbosilactucae sp. nov., pathogens causing bacterial rot of lettuce in Japan.</title>
        <authorList>
            <person name="Sawada H."/>
            <person name="Fujikawa T."/>
            <person name="Satou M."/>
        </authorList>
    </citation>
    <scope>NUCLEOTIDE SEQUENCE</scope>
    <source>
        <strain evidence="11">0166_1</strain>
    </source>
</reference>
<keyword evidence="11" id="KW-0969">Cilium</keyword>
<keyword evidence="11" id="KW-0282">Flagellum</keyword>
<dbReference type="InterPro" id="IPR001543">
    <property type="entry name" value="FliN-like_C"/>
</dbReference>
<gene>
    <name evidence="11" type="primary">fliM</name>
    <name evidence="11" type="ORF">DSM104329_00098</name>
</gene>
<dbReference type="Pfam" id="PF02154">
    <property type="entry name" value="FliM"/>
    <property type="match status" value="1"/>
</dbReference>
<name>A0A9E7BYQ2_9ACTN</name>
<keyword evidence="11" id="KW-0966">Cell projection</keyword>
<protein>
    <recommendedName>
        <fullName evidence="4">Flagellar motor switch protein FliM</fullName>
    </recommendedName>
</protein>
<dbReference type="RefSeq" id="WP_259313427.1">
    <property type="nucleotide sequence ID" value="NZ_CP087164.1"/>
</dbReference>
<dbReference type="GO" id="GO:0009425">
    <property type="term" value="C:bacterial-type flagellum basal body"/>
    <property type="evidence" value="ECO:0007669"/>
    <property type="project" value="UniProtKB-SubCell"/>
</dbReference>
<evidence type="ECO:0000256" key="6">
    <source>
        <dbReference type="ARBA" id="ARBA00022500"/>
    </source>
</evidence>
<comment type="similarity">
    <text evidence="3">Belongs to the FliM family.</text>
</comment>
<dbReference type="Pfam" id="PF01052">
    <property type="entry name" value="FliMN_C"/>
    <property type="match status" value="1"/>
</dbReference>
<evidence type="ECO:0000259" key="10">
    <source>
        <dbReference type="Pfam" id="PF01052"/>
    </source>
</evidence>
<keyword evidence="7" id="KW-0283">Flagellar rotation</keyword>
<dbReference type="GO" id="GO:0005886">
    <property type="term" value="C:plasma membrane"/>
    <property type="evidence" value="ECO:0007669"/>
    <property type="project" value="UniProtKB-SubCell"/>
</dbReference>
<dbReference type="CDD" id="cd17908">
    <property type="entry name" value="FliM"/>
    <property type="match status" value="1"/>
</dbReference>
<organism evidence="11 12">
    <name type="scientific">Capillimicrobium parvum</name>
    <dbReference type="NCBI Taxonomy" id="2884022"/>
    <lineage>
        <taxon>Bacteria</taxon>
        <taxon>Bacillati</taxon>
        <taxon>Actinomycetota</taxon>
        <taxon>Thermoleophilia</taxon>
        <taxon>Solirubrobacterales</taxon>
        <taxon>Capillimicrobiaceae</taxon>
        <taxon>Capillimicrobium</taxon>
    </lineage>
</organism>
<keyword evidence="8" id="KW-0472">Membrane</keyword>
<evidence type="ECO:0000256" key="8">
    <source>
        <dbReference type="ARBA" id="ARBA00023136"/>
    </source>
</evidence>
<evidence type="ECO:0000256" key="7">
    <source>
        <dbReference type="ARBA" id="ARBA00022779"/>
    </source>
</evidence>
<keyword evidence="12" id="KW-1185">Reference proteome</keyword>
<dbReference type="PANTHER" id="PTHR30034">
    <property type="entry name" value="FLAGELLAR MOTOR SWITCH PROTEIN FLIM"/>
    <property type="match status" value="1"/>
</dbReference>
<dbReference type="KEGG" id="sbae:DSM104329_00098"/>
<dbReference type="InterPro" id="IPR001689">
    <property type="entry name" value="Flag_FliM"/>
</dbReference>
<accession>A0A9E7BYQ2</accession>
<dbReference type="Gene3D" id="3.40.1550.10">
    <property type="entry name" value="CheC-like"/>
    <property type="match status" value="1"/>
</dbReference>
<dbReference type="PANTHER" id="PTHR30034:SF6">
    <property type="entry name" value="YOP PROTEINS TRANSLOCATION PROTEIN Q"/>
    <property type="match status" value="1"/>
</dbReference>
<keyword evidence="6" id="KW-0145">Chemotaxis</keyword>
<dbReference type="GO" id="GO:0003774">
    <property type="term" value="F:cytoskeletal motor activity"/>
    <property type="evidence" value="ECO:0007669"/>
    <property type="project" value="InterPro"/>
</dbReference>
<evidence type="ECO:0000313" key="11">
    <source>
        <dbReference type="EMBL" id="UGS33733.1"/>
    </source>
</evidence>
<keyword evidence="9" id="KW-0975">Bacterial flagellum</keyword>
<evidence type="ECO:0000256" key="2">
    <source>
        <dbReference type="ARBA" id="ARBA00004202"/>
    </source>
</evidence>
<keyword evidence="5" id="KW-1003">Cell membrane</keyword>